<dbReference type="EMBL" id="JAQYXP010000004">
    <property type="protein sequence ID" value="MEN3237738.1"/>
    <property type="molecule type" value="Genomic_DNA"/>
</dbReference>
<evidence type="ECO:0000313" key="1">
    <source>
        <dbReference type="EMBL" id="MEN3237738.1"/>
    </source>
</evidence>
<gene>
    <name evidence="1" type="ORF">PUR29_30030</name>
</gene>
<comment type="caution">
    <text evidence="1">The sequence shown here is derived from an EMBL/GenBank/DDBJ whole genome shotgun (WGS) entry which is preliminary data.</text>
</comment>
<organism evidence="1 2">
    <name type="scientific">Methylobacterium ajmalii</name>
    <dbReference type="NCBI Taxonomy" id="2738439"/>
    <lineage>
        <taxon>Bacteria</taxon>
        <taxon>Pseudomonadati</taxon>
        <taxon>Pseudomonadota</taxon>
        <taxon>Alphaproteobacteria</taxon>
        <taxon>Hyphomicrobiales</taxon>
        <taxon>Methylobacteriaceae</taxon>
        <taxon>Methylobacterium</taxon>
    </lineage>
</organism>
<protein>
    <recommendedName>
        <fullName evidence="3">Transposase</fullName>
    </recommendedName>
</protein>
<evidence type="ECO:0000313" key="2">
    <source>
        <dbReference type="Proteomes" id="UP001407347"/>
    </source>
</evidence>
<reference evidence="1 2" key="1">
    <citation type="journal article" date="2023" name="PLoS ONE">
        <title>Complete genome assembly of Hawai'i environmental nontuberculous mycobacteria reveals unexpected co-isolation with methylobacteria.</title>
        <authorList>
            <person name="Hendrix J."/>
            <person name="Epperson L.E."/>
            <person name="Tong E.I."/>
            <person name="Chan Y.L."/>
            <person name="Hasan N.A."/>
            <person name="Dawrs S.N."/>
            <person name="Norton G.J."/>
            <person name="Virdi R."/>
            <person name="Crooks J.L."/>
            <person name="Chan E.D."/>
            <person name="Honda J.R."/>
            <person name="Strong M."/>
        </authorList>
    </citation>
    <scope>NUCLEOTIDE SEQUENCE [LARGE SCALE GENOMIC DNA]</scope>
    <source>
        <strain evidence="1 2">NJH_HI04-1</strain>
    </source>
</reference>
<dbReference type="Proteomes" id="UP001407347">
    <property type="component" value="Unassembled WGS sequence"/>
</dbReference>
<accession>A0ABV0A1Q2</accession>
<keyword evidence="2" id="KW-1185">Reference proteome</keyword>
<dbReference type="RefSeq" id="WP_236012595.1">
    <property type="nucleotide sequence ID" value="NZ_JACWCT010000061.1"/>
</dbReference>
<name>A0ABV0A1Q2_9HYPH</name>
<sequence length="76" mass="8325">MASLLGPYHPEGARERLDPRLVRRWAVGDRPGGRPIPPWVGPVLAALLEERAKQLARDAKAAGFLAQYLKNGGRRG</sequence>
<proteinExistence type="predicted"/>
<evidence type="ECO:0008006" key="3">
    <source>
        <dbReference type="Google" id="ProtNLM"/>
    </source>
</evidence>